<dbReference type="Gene3D" id="2.40.30.170">
    <property type="match status" value="1"/>
</dbReference>
<gene>
    <name evidence="8" type="ORF">SAMN05660206_102264</name>
</gene>
<dbReference type="PANTHER" id="PTHR30097">
    <property type="entry name" value="CATION EFFLUX SYSTEM PROTEIN CUSB"/>
    <property type="match status" value="1"/>
</dbReference>
<dbReference type="InterPro" id="IPR058792">
    <property type="entry name" value="Beta-barrel_RND_2"/>
</dbReference>
<dbReference type="Gene3D" id="2.40.50.100">
    <property type="match status" value="1"/>
</dbReference>
<keyword evidence="5" id="KW-0732">Signal</keyword>
<evidence type="ECO:0000313" key="8">
    <source>
        <dbReference type="EMBL" id="SFS50095.1"/>
    </source>
</evidence>
<name>A0A1I6QCP3_9SPHI</name>
<dbReference type="OrthoDB" id="9814657at2"/>
<evidence type="ECO:0000256" key="2">
    <source>
        <dbReference type="ARBA" id="ARBA00022448"/>
    </source>
</evidence>
<dbReference type="SUPFAM" id="SSF111369">
    <property type="entry name" value="HlyD-like secretion proteins"/>
    <property type="match status" value="1"/>
</dbReference>
<organism evidence="8 9">
    <name type="scientific">Sphingobacterium wenxiniae</name>
    <dbReference type="NCBI Taxonomy" id="683125"/>
    <lineage>
        <taxon>Bacteria</taxon>
        <taxon>Pseudomonadati</taxon>
        <taxon>Bacteroidota</taxon>
        <taxon>Sphingobacteriia</taxon>
        <taxon>Sphingobacteriales</taxon>
        <taxon>Sphingobacteriaceae</taxon>
        <taxon>Sphingobacterium</taxon>
    </lineage>
</organism>
<feature type="coiled-coil region" evidence="3">
    <location>
        <begin position="128"/>
        <end position="186"/>
    </location>
</feature>
<feature type="region of interest" description="Disordered" evidence="4">
    <location>
        <begin position="348"/>
        <end position="374"/>
    </location>
</feature>
<feature type="signal peptide" evidence="5">
    <location>
        <begin position="1"/>
        <end position="22"/>
    </location>
</feature>
<accession>A0A1I6QCP3</accession>
<comment type="similarity">
    <text evidence="1">Belongs to the membrane fusion protein (MFP) (TC 8.A.1) family.</text>
</comment>
<dbReference type="RefSeq" id="WP_093363807.1">
    <property type="nucleotide sequence ID" value="NZ_FOZZ01000002.1"/>
</dbReference>
<sequence length="427" mass="46437">MKRIINNIVFSVLVLVAFFAFNACTNNHKEGDGHNHGTEAETTTDEHEEENVAVLTDEQMKAVGIEIGMIEQKQLSATLKANGGLRVPNSNKANATSMFGGVIKSLNVEIGDFVKKGQVIGTISNPQFIQLQEEYLSINSRIEFAEQEVARQRELNEGNAGAKKNLQSATSELNTLRTRKASLQQQIQMMGINPASLSNASLKASLVVTSPISGTISNVFAKIGSYVDVSSPIAEIIENTALHLDLQVYEKDIPLIKIGQKIDFVVTNNPNKTYSAEVYSIGSSFSGESKTIAVHSRITGDKTGLIDGMSITGMVSLDDVLSTAVPNDAIVNADGKYYIFLVKEQEEEPHEHKEGEAHDHDEEEAHDHGSEKGTRFVRMEVIKGASLLGYTAITPVSEIPYGTHIVVKSAFFVNAKMDDSGEHAHAH</sequence>
<evidence type="ECO:0000256" key="4">
    <source>
        <dbReference type="SAM" id="MobiDB-lite"/>
    </source>
</evidence>
<proteinExistence type="inferred from homology"/>
<dbReference type="InterPro" id="IPR051909">
    <property type="entry name" value="MFP_Cation_Efflux"/>
</dbReference>
<evidence type="ECO:0000259" key="7">
    <source>
        <dbReference type="Pfam" id="PF25954"/>
    </source>
</evidence>
<protein>
    <submittedName>
        <fullName evidence="8">RND family efflux transporter, MFP subunit</fullName>
    </submittedName>
</protein>
<dbReference type="GO" id="GO:0022857">
    <property type="term" value="F:transmembrane transporter activity"/>
    <property type="evidence" value="ECO:0007669"/>
    <property type="project" value="InterPro"/>
</dbReference>
<keyword evidence="3" id="KW-0175">Coiled coil</keyword>
<dbReference type="Pfam" id="PF25954">
    <property type="entry name" value="Beta-barrel_RND_2"/>
    <property type="match status" value="1"/>
</dbReference>
<dbReference type="Pfam" id="PF25917">
    <property type="entry name" value="BSH_RND"/>
    <property type="match status" value="1"/>
</dbReference>
<evidence type="ECO:0000313" key="9">
    <source>
        <dbReference type="Proteomes" id="UP000198785"/>
    </source>
</evidence>
<dbReference type="NCBIfam" id="TIGR01730">
    <property type="entry name" value="RND_mfp"/>
    <property type="match status" value="1"/>
</dbReference>
<dbReference type="EMBL" id="FOZZ01000002">
    <property type="protein sequence ID" value="SFS50095.1"/>
    <property type="molecule type" value="Genomic_DNA"/>
</dbReference>
<dbReference type="PANTHER" id="PTHR30097:SF4">
    <property type="entry name" value="SLR6042 PROTEIN"/>
    <property type="match status" value="1"/>
</dbReference>
<feature type="domain" description="Multidrug resistance protein MdtA-like barrel-sandwich hybrid" evidence="6">
    <location>
        <begin position="92"/>
        <end position="231"/>
    </location>
</feature>
<feature type="region of interest" description="Disordered" evidence="4">
    <location>
        <begin position="28"/>
        <end position="48"/>
    </location>
</feature>
<reference evidence="8 9" key="1">
    <citation type="submission" date="2016-10" db="EMBL/GenBank/DDBJ databases">
        <authorList>
            <person name="de Groot N.N."/>
        </authorList>
    </citation>
    <scope>NUCLEOTIDE SEQUENCE [LARGE SCALE GENOMIC DNA]</scope>
    <source>
        <strain evidence="8 9">DSM 22789</strain>
    </source>
</reference>
<evidence type="ECO:0000256" key="5">
    <source>
        <dbReference type="SAM" id="SignalP"/>
    </source>
</evidence>
<dbReference type="Proteomes" id="UP000198785">
    <property type="component" value="Unassembled WGS sequence"/>
</dbReference>
<feature type="chain" id="PRO_5011739960" evidence="5">
    <location>
        <begin position="23"/>
        <end position="427"/>
    </location>
</feature>
<feature type="domain" description="CusB-like beta-barrel" evidence="7">
    <location>
        <begin position="244"/>
        <end position="313"/>
    </location>
</feature>
<keyword evidence="9" id="KW-1185">Reference proteome</keyword>
<keyword evidence="2" id="KW-0813">Transport</keyword>
<dbReference type="GO" id="GO:0016020">
    <property type="term" value="C:membrane"/>
    <property type="evidence" value="ECO:0007669"/>
    <property type="project" value="InterPro"/>
</dbReference>
<evidence type="ECO:0000256" key="3">
    <source>
        <dbReference type="SAM" id="Coils"/>
    </source>
</evidence>
<evidence type="ECO:0000256" key="1">
    <source>
        <dbReference type="ARBA" id="ARBA00009477"/>
    </source>
</evidence>
<dbReference type="AlphaFoldDB" id="A0A1I6QCP3"/>
<feature type="compositionally biased region" description="Basic and acidic residues" evidence="4">
    <location>
        <begin position="349"/>
        <end position="374"/>
    </location>
</feature>
<evidence type="ECO:0000259" key="6">
    <source>
        <dbReference type="Pfam" id="PF25917"/>
    </source>
</evidence>
<dbReference type="GO" id="GO:0060003">
    <property type="term" value="P:copper ion export"/>
    <property type="evidence" value="ECO:0007669"/>
    <property type="project" value="TreeGrafter"/>
</dbReference>
<dbReference type="GO" id="GO:0030313">
    <property type="term" value="C:cell envelope"/>
    <property type="evidence" value="ECO:0007669"/>
    <property type="project" value="TreeGrafter"/>
</dbReference>
<feature type="compositionally biased region" description="Basic and acidic residues" evidence="4">
    <location>
        <begin position="28"/>
        <end position="39"/>
    </location>
</feature>
<dbReference type="STRING" id="683125.SAMN05660206_102264"/>
<dbReference type="InterPro" id="IPR058625">
    <property type="entry name" value="MdtA-like_BSH"/>
</dbReference>
<dbReference type="InterPro" id="IPR006143">
    <property type="entry name" value="RND_pump_MFP"/>
</dbReference>
<dbReference type="GO" id="GO:0015679">
    <property type="term" value="P:plasma membrane copper ion transport"/>
    <property type="evidence" value="ECO:0007669"/>
    <property type="project" value="TreeGrafter"/>
</dbReference>